<accession>A0AAD5M4B1</accession>
<dbReference type="GO" id="GO:0005737">
    <property type="term" value="C:cytoplasm"/>
    <property type="evidence" value="ECO:0007669"/>
    <property type="project" value="TreeGrafter"/>
</dbReference>
<evidence type="ECO:0000256" key="3">
    <source>
        <dbReference type="ARBA" id="ARBA00022776"/>
    </source>
</evidence>
<keyword evidence="6" id="KW-0131">Cell cycle</keyword>
<dbReference type="Pfam" id="PF13432">
    <property type="entry name" value="TPR_16"/>
    <property type="match status" value="1"/>
</dbReference>
<dbReference type="GO" id="GO:0005680">
    <property type="term" value="C:anaphase-promoting complex"/>
    <property type="evidence" value="ECO:0007669"/>
    <property type="project" value="TreeGrafter"/>
</dbReference>
<evidence type="ECO:0000256" key="1">
    <source>
        <dbReference type="ARBA" id="ARBA00022618"/>
    </source>
</evidence>
<dbReference type="InterPro" id="IPR011990">
    <property type="entry name" value="TPR-like_helical_dom_sf"/>
</dbReference>
<evidence type="ECO:0000313" key="8">
    <source>
        <dbReference type="EMBL" id="KAJ0401581.1"/>
    </source>
</evidence>
<gene>
    <name evidence="8" type="ORF">P43SY_008656</name>
</gene>
<dbReference type="PROSITE" id="PS50005">
    <property type="entry name" value="TPR"/>
    <property type="match status" value="4"/>
</dbReference>
<evidence type="ECO:0000256" key="7">
    <source>
        <dbReference type="PROSITE-ProRule" id="PRU00339"/>
    </source>
</evidence>
<keyword evidence="5 7" id="KW-0802">TPR repeat</keyword>
<dbReference type="Pfam" id="PF13424">
    <property type="entry name" value="TPR_12"/>
    <property type="match status" value="1"/>
</dbReference>
<dbReference type="GO" id="GO:0016567">
    <property type="term" value="P:protein ubiquitination"/>
    <property type="evidence" value="ECO:0007669"/>
    <property type="project" value="TreeGrafter"/>
</dbReference>
<evidence type="ECO:0000256" key="4">
    <source>
        <dbReference type="ARBA" id="ARBA00022786"/>
    </source>
</evidence>
<dbReference type="Pfam" id="PF12895">
    <property type="entry name" value="ANAPC3"/>
    <property type="match status" value="1"/>
</dbReference>
<name>A0AAD5M4B1_PYTIN</name>
<dbReference type="GO" id="GO:0051301">
    <property type="term" value="P:cell division"/>
    <property type="evidence" value="ECO:0007669"/>
    <property type="project" value="UniProtKB-KW"/>
</dbReference>
<dbReference type="InterPro" id="IPR019734">
    <property type="entry name" value="TPR_rpt"/>
</dbReference>
<dbReference type="Proteomes" id="UP001209570">
    <property type="component" value="Unassembled WGS sequence"/>
</dbReference>
<sequence>MPLRIELTQSSELDDALPFETPPPGDAQSAVQHLRQLVASCFERQHVKSALFFADKLATLSPSSPSDVLLLARATFAHREFYRTIDVIKRADLLAVPSPFNISLPTLEAYLLAGQSMLMIKHKEECLDLLAKVLPEDEAGILAFAKRYERAGDGVNIAASLSLLLGETFEAIGNRDNALIYYRIALRCDVRCAEAFFHLVEKQMLSTREQRELMQSLDFTGDQTGLLRELYALHLDKYDATCSVEQRFASIERQHGMKDNAELAIAKAETEFYQHNISAAFDICERVHKVDPYNFKVIPVYVASLVELRKKRELYHYAHQLVDVYPKKACSWYAVGCYYLLTQKFESAQRYFHKATSLEPGFSPAWIGFGNAFAAQDESDQAMSSYRTASTLFPGCHLPQLYIGMEHLRTNNLTQALEFFRRAEAICPHDPLIYNEMGSVFYKQRDYRMAIDLYTRALELCEHLPERLMDMWEPTLSNLAHAHRKLKQYDDAIRYFRSALRLAPRSASNHAALGFTFHMKGQLDNAIECYHTWFAGAASAAGSREI</sequence>
<dbReference type="Gene3D" id="1.25.40.10">
    <property type="entry name" value="Tetratricopeptide repeat domain"/>
    <property type="match status" value="1"/>
</dbReference>
<dbReference type="GO" id="GO:0045842">
    <property type="term" value="P:positive regulation of mitotic metaphase/anaphase transition"/>
    <property type="evidence" value="ECO:0007669"/>
    <property type="project" value="TreeGrafter"/>
</dbReference>
<evidence type="ECO:0000256" key="5">
    <source>
        <dbReference type="ARBA" id="ARBA00022803"/>
    </source>
</evidence>
<evidence type="ECO:0000256" key="6">
    <source>
        <dbReference type="ARBA" id="ARBA00023306"/>
    </source>
</evidence>
<protein>
    <recommendedName>
        <fullName evidence="10">Anaphase-promoting complex subunit 6</fullName>
    </recommendedName>
</protein>
<dbReference type="PANTHER" id="PTHR12558">
    <property type="entry name" value="CELL DIVISION CYCLE 16,23,27"/>
    <property type="match status" value="1"/>
</dbReference>
<dbReference type="EMBL" id="JAKCXM010000124">
    <property type="protein sequence ID" value="KAJ0401581.1"/>
    <property type="molecule type" value="Genomic_DNA"/>
</dbReference>
<dbReference type="Pfam" id="PF13181">
    <property type="entry name" value="TPR_8"/>
    <property type="match status" value="1"/>
</dbReference>
<dbReference type="AlphaFoldDB" id="A0AAD5M4B1"/>
<evidence type="ECO:0000313" key="9">
    <source>
        <dbReference type="Proteomes" id="UP001209570"/>
    </source>
</evidence>
<comment type="caution">
    <text evidence="8">The sequence shown here is derived from an EMBL/GenBank/DDBJ whole genome shotgun (WGS) entry which is preliminary data.</text>
</comment>
<keyword evidence="3" id="KW-0498">Mitosis</keyword>
<dbReference type="SMART" id="SM00028">
    <property type="entry name" value="TPR"/>
    <property type="match status" value="7"/>
</dbReference>
<dbReference type="SUPFAM" id="SSF48452">
    <property type="entry name" value="TPR-like"/>
    <property type="match status" value="1"/>
</dbReference>
<evidence type="ECO:0000256" key="2">
    <source>
        <dbReference type="ARBA" id="ARBA00022737"/>
    </source>
</evidence>
<keyword evidence="1" id="KW-0132">Cell division</keyword>
<feature type="repeat" description="TPR" evidence="7">
    <location>
        <begin position="473"/>
        <end position="506"/>
    </location>
</feature>
<organism evidence="8 9">
    <name type="scientific">Pythium insidiosum</name>
    <name type="common">Pythiosis disease agent</name>
    <dbReference type="NCBI Taxonomy" id="114742"/>
    <lineage>
        <taxon>Eukaryota</taxon>
        <taxon>Sar</taxon>
        <taxon>Stramenopiles</taxon>
        <taxon>Oomycota</taxon>
        <taxon>Peronosporomycetes</taxon>
        <taxon>Pythiales</taxon>
        <taxon>Pythiaceae</taxon>
        <taxon>Pythium</taxon>
    </lineage>
</organism>
<keyword evidence="2" id="KW-0677">Repeat</keyword>
<dbReference type="PANTHER" id="PTHR12558:SF9">
    <property type="entry name" value="CELL DIVISION CYCLE PROTEIN 16 HOMOLOG"/>
    <property type="match status" value="1"/>
</dbReference>
<feature type="repeat" description="TPR" evidence="7">
    <location>
        <begin position="431"/>
        <end position="464"/>
    </location>
</feature>
<reference evidence="8" key="1">
    <citation type="submission" date="2021-12" db="EMBL/GenBank/DDBJ databases">
        <title>Prjna785345.</title>
        <authorList>
            <person name="Rujirawat T."/>
            <person name="Krajaejun T."/>
        </authorList>
    </citation>
    <scope>NUCLEOTIDE SEQUENCE</scope>
    <source>
        <strain evidence="8">Pi057C3</strain>
    </source>
</reference>
<dbReference type="GO" id="GO:0031145">
    <property type="term" value="P:anaphase-promoting complex-dependent catabolic process"/>
    <property type="evidence" value="ECO:0007669"/>
    <property type="project" value="TreeGrafter"/>
</dbReference>
<keyword evidence="9" id="KW-1185">Reference proteome</keyword>
<evidence type="ECO:0008006" key="10">
    <source>
        <dbReference type="Google" id="ProtNLM"/>
    </source>
</evidence>
<proteinExistence type="predicted"/>
<feature type="repeat" description="TPR" evidence="7">
    <location>
        <begin position="397"/>
        <end position="430"/>
    </location>
</feature>
<keyword evidence="4" id="KW-0833">Ubl conjugation pathway</keyword>
<feature type="repeat" description="TPR" evidence="7">
    <location>
        <begin position="329"/>
        <end position="362"/>
    </location>
</feature>